<evidence type="ECO:0000313" key="2">
    <source>
        <dbReference type="EMBL" id="KXZ75644.1"/>
    </source>
</evidence>
<name>A0A139W8N3_TRICA</name>
<evidence type="ECO:0000313" key="3">
    <source>
        <dbReference type="Proteomes" id="UP000007266"/>
    </source>
</evidence>
<reference evidence="2 3" key="1">
    <citation type="journal article" date="2008" name="Nature">
        <title>The genome of the model beetle and pest Tribolium castaneum.</title>
        <authorList>
            <consortium name="Tribolium Genome Sequencing Consortium"/>
            <person name="Richards S."/>
            <person name="Gibbs R.A."/>
            <person name="Weinstock G.M."/>
            <person name="Brown S.J."/>
            <person name="Denell R."/>
            <person name="Beeman R.W."/>
            <person name="Gibbs R."/>
            <person name="Beeman R.W."/>
            <person name="Brown S.J."/>
            <person name="Bucher G."/>
            <person name="Friedrich M."/>
            <person name="Grimmelikhuijzen C.J."/>
            <person name="Klingler M."/>
            <person name="Lorenzen M."/>
            <person name="Richards S."/>
            <person name="Roth S."/>
            <person name="Schroder R."/>
            <person name="Tautz D."/>
            <person name="Zdobnov E.M."/>
            <person name="Muzny D."/>
            <person name="Gibbs R.A."/>
            <person name="Weinstock G.M."/>
            <person name="Attaway T."/>
            <person name="Bell S."/>
            <person name="Buhay C.J."/>
            <person name="Chandrabose M.N."/>
            <person name="Chavez D."/>
            <person name="Clerk-Blankenburg K.P."/>
            <person name="Cree A."/>
            <person name="Dao M."/>
            <person name="Davis C."/>
            <person name="Chacko J."/>
            <person name="Dinh H."/>
            <person name="Dugan-Rocha S."/>
            <person name="Fowler G."/>
            <person name="Garner T.T."/>
            <person name="Garnes J."/>
            <person name="Gnirke A."/>
            <person name="Hawes A."/>
            <person name="Hernandez J."/>
            <person name="Hines S."/>
            <person name="Holder M."/>
            <person name="Hume J."/>
            <person name="Jhangiani S.N."/>
            <person name="Joshi V."/>
            <person name="Khan Z.M."/>
            <person name="Jackson L."/>
            <person name="Kovar C."/>
            <person name="Kowis A."/>
            <person name="Lee S."/>
            <person name="Lewis L.R."/>
            <person name="Margolis J."/>
            <person name="Morgan M."/>
            <person name="Nazareth L.V."/>
            <person name="Nguyen N."/>
            <person name="Okwuonu G."/>
            <person name="Parker D."/>
            <person name="Richards S."/>
            <person name="Ruiz S.J."/>
            <person name="Santibanez J."/>
            <person name="Savard J."/>
            <person name="Scherer S.E."/>
            <person name="Schneider B."/>
            <person name="Sodergren E."/>
            <person name="Tautz D."/>
            <person name="Vattahil S."/>
            <person name="Villasana D."/>
            <person name="White C.S."/>
            <person name="Wright R."/>
            <person name="Park Y."/>
            <person name="Beeman R.W."/>
            <person name="Lord J."/>
            <person name="Oppert B."/>
            <person name="Lorenzen M."/>
            <person name="Brown S."/>
            <person name="Wang L."/>
            <person name="Savard J."/>
            <person name="Tautz D."/>
            <person name="Richards S."/>
            <person name="Weinstock G."/>
            <person name="Gibbs R.A."/>
            <person name="Liu Y."/>
            <person name="Worley K."/>
            <person name="Weinstock G."/>
            <person name="Elsik C.G."/>
            <person name="Reese J.T."/>
            <person name="Elhaik E."/>
            <person name="Landan G."/>
            <person name="Graur D."/>
            <person name="Arensburger P."/>
            <person name="Atkinson P."/>
            <person name="Beeman R.W."/>
            <person name="Beidler J."/>
            <person name="Brown S.J."/>
            <person name="Demuth J.P."/>
            <person name="Drury D.W."/>
            <person name="Du Y.Z."/>
            <person name="Fujiwara H."/>
            <person name="Lorenzen M."/>
            <person name="Maselli V."/>
            <person name="Osanai M."/>
            <person name="Park Y."/>
            <person name="Robertson H.M."/>
            <person name="Tu Z."/>
            <person name="Wang J.J."/>
            <person name="Wang S."/>
            <person name="Richards S."/>
            <person name="Song H."/>
            <person name="Zhang L."/>
            <person name="Sodergren E."/>
            <person name="Werner D."/>
            <person name="Stanke M."/>
            <person name="Morgenstern B."/>
            <person name="Solovyev V."/>
            <person name="Kosarev P."/>
            <person name="Brown G."/>
            <person name="Chen H.C."/>
            <person name="Ermolaeva O."/>
            <person name="Hlavina W."/>
            <person name="Kapustin Y."/>
            <person name="Kiryutin B."/>
            <person name="Kitts P."/>
            <person name="Maglott D."/>
            <person name="Pruitt K."/>
            <person name="Sapojnikov V."/>
            <person name="Souvorov A."/>
            <person name="Mackey A.J."/>
            <person name="Waterhouse R.M."/>
            <person name="Wyder S."/>
            <person name="Zdobnov E.M."/>
            <person name="Zdobnov E.M."/>
            <person name="Wyder S."/>
            <person name="Kriventseva E.V."/>
            <person name="Kadowaki T."/>
            <person name="Bork P."/>
            <person name="Aranda M."/>
            <person name="Bao R."/>
            <person name="Beermann A."/>
            <person name="Berns N."/>
            <person name="Bolognesi R."/>
            <person name="Bonneton F."/>
            <person name="Bopp D."/>
            <person name="Brown S.J."/>
            <person name="Bucher G."/>
            <person name="Butts T."/>
            <person name="Chaumot A."/>
            <person name="Denell R.E."/>
            <person name="Ferrier D.E."/>
            <person name="Friedrich M."/>
            <person name="Gordon C.M."/>
            <person name="Jindra M."/>
            <person name="Klingler M."/>
            <person name="Lan Q."/>
            <person name="Lattorff H.M."/>
            <person name="Laudet V."/>
            <person name="von Levetsow C."/>
            <person name="Liu Z."/>
            <person name="Lutz R."/>
            <person name="Lynch J.A."/>
            <person name="da Fonseca R.N."/>
            <person name="Posnien N."/>
            <person name="Reuter R."/>
            <person name="Roth S."/>
            <person name="Savard J."/>
            <person name="Schinko J.B."/>
            <person name="Schmitt C."/>
            <person name="Schoppmeier M."/>
            <person name="Schroder R."/>
            <person name="Shippy T.D."/>
            <person name="Simonnet F."/>
            <person name="Marques-Souza H."/>
            <person name="Tautz D."/>
            <person name="Tomoyasu Y."/>
            <person name="Trauner J."/>
            <person name="Van der Zee M."/>
            <person name="Vervoort M."/>
            <person name="Wittkopp N."/>
            <person name="Wimmer E.A."/>
            <person name="Yang X."/>
            <person name="Jones A.K."/>
            <person name="Sattelle D.B."/>
            <person name="Ebert P.R."/>
            <person name="Nelson D."/>
            <person name="Scott J.G."/>
            <person name="Beeman R.W."/>
            <person name="Muthukrishnan S."/>
            <person name="Kramer K.J."/>
            <person name="Arakane Y."/>
            <person name="Beeman R.W."/>
            <person name="Zhu Q."/>
            <person name="Hogenkamp D."/>
            <person name="Dixit R."/>
            <person name="Oppert B."/>
            <person name="Jiang H."/>
            <person name="Zou Z."/>
            <person name="Marshall J."/>
            <person name="Elpidina E."/>
            <person name="Vinokurov K."/>
            <person name="Oppert C."/>
            <person name="Zou Z."/>
            <person name="Evans J."/>
            <person name="Lu Z."/>
            <person name="Zhao P."/>
            <person name="Sumathipala N."/>
            <person name="Altincicek B."/>
            <person name="Vilcinskas A."/>
            <person name="Williams M."/>
            <person name="Hultmark D."/>
            <person name="Hetru C."/>
            <person name="Jiang H."/>
            <person name="Grimmelikhuijzen C.J."/>
            <person name="Hauser F."/>
            <person name="Cazzamali G."/>
            <person name="Williamson M."/>
            <person name="Park Y."/>
            <person name="Li B."/>
            <person name="Tanaka Y."/>
            <person name="Predel R."/>
            <person name="Neupert S."/>
            <person name="Schachtner J."/>
            <person name="Verleyen P."/>
            <person name="Raible F."/>
            <person name="Bork P."/>
            <person name="Friedrich M."/>
            <person name="Walden K.K."/>
            <person name="Robertson H.M."/>
            <person name="Angeli S."/>
            <person name="Foret S."/>
            <person name="Bucher G."/>
            <person name="Schuetz S."/>
            <person name="Maleszka R."/>
            <person name="Wimmer E.A."/>
            <person name="Beeman R.W."/>
            <person name="Lorenzen M."/>
            <person name="Tomoyasu Y."/>
            <person name="Miller S.C."/>
            <person name="Grossmann D."/>
            <person name="Bucher G."/>
        </authorList>
    </citation>
    <scope>NUCLEOTIDE SEQUENCE [LARGE SCALE GENOMIC DNA]</scope>
    <source>
        <strain evidence="2 3">Georgia GA2</strain>
    </source>
</reference>
<protein>
    <submittedName>
        <fullName evidence="2">Uncharacterized protein</fullName>
    </submittedName>
</protein>
<keyword evidence="1" id="KW-0175">Coiled coil</keyword>
<sequence length="208" mass="24333">MSGVIEDDRKKFKEHVKEMEQTVQTLENNLKESNQNEKELMLSVQNDQIKYQGISNQLKEALKENQQLINILQQKTNDQDTSRTNSQVDLSSSCSTMSIVHLQYKYEELLTNHHGLMKEKKNEKINKLKAHKETLQMVHNQLVNVLDNQCMEKDSVMSDEIKNCRDSEKALLLQEIRKNNMLAYENFQLNQQVELLQSVLRAQKKNAK</sequence>
<gene>
    <name evidence="2" type="primary">AUGUSTUS-3.0.2_31675</name>
    <name evidence="2" type="ORF">TcasGA2_TC031675</name>
</gene>
<proteinExistence type="predicted"/>
<reference evidence="2 3" key="2">
    <citation type="journal article" date="2010" name="Nucleic Acids Res.">
        <title>BeetleBase in 2010: revisions to provide comprehensive genomic information for Tribolium castaneum.</title>
        <authorList>
            <person name="Kim H.S."/>
            <person name="Murphy T."/>
            <person name="Xia J."/>
            <person name="Caragea D."/>
            <person name="Park Y."/>
            <person name="Beeman R.W."/>
            <person name="Lorenzen M.D."/>
            <person name="Butcher S."/>
            <person name="Manak J.R."/>
            <person name="Brown S.J."/>
        </authorList>
    </citation>
    <scope>NUCLEOTIDE SEQUENCE [LARGE SCALE GENOMIC DNA]</scope>
    <source>
        <strain evidence="2 3">Georgia GA2</strain>
    </source>
</reference>
<dbReference type="Proteomes" id="UP000007266">
    <property type="component" value="Unassembled WGS sequence"/>
</dbReference>
<accession>A0A139W8N3</accession>
<keyword evidence="3" id="KW-1185">Reference proteome</keyword>
<dbReference type="EMBL" id="KQ973114">
    <property type="protein sequence ID" value="KXZ75644.1"/>
    <property type="molecule type" value="Genomic_DNA"/>
</dbReference>
<dbReference type="AlphaFoldDB" id="A0A139W8N3"/>
<evidence type="ECO:0000256" key="1">
    <source>
        <dbReference type="SAM" id="Coils"/>
    </source>
</evidence>
<dbReference type="InParanoid" id="A0A139W8N3"/>
<feature type="coiled-coil region" evidence="1">
    <location>
        <begin position="9"/>
        <end position="78"/>
    </location>
</feature>
<organism evidence="2 3">
    <name type="scientific">Tribolium castaneum</name>
    <name type="common">Red flour beetle</name>
    <dbReference type="NCBI Taxonomy" id="7070"/>
    <lineage>
        <taxon>Eukaryota</taxon>
        <taxon>Metazoa</taxon>
        <taxon>Ecdysozoa</taxon>
        <taxon>Arthropoda</taxon>
        <taxon>Hexapoda</taxon>
        <taxon>Insecta</taxon>
        <taxon>Pterygota</taxon>
        <taxon>Neoptera</taxon>
        <taxon>Endopterygota</taxon>
        <taxon>Coleoptera</taxon>
        <taxon>Polyphaga</taxon>
        <taxon>Cucujiformia</taxon>
        <taxon>Tenebrionidae</taxon>
        <taxon>Tenebrionidae incertae sedis</taxon>
        <taxon>Tribolium</taxon>
    </lineage>
</organism>